<reference evidence="2" key="1">
    <citation type="submission" date="2020-03" db="EMBL/GenBank/DDBJ databases">
        <title>The deep terrestrial virosphere.</title>
        <authorList>
            <person name="Holmfeldt K."/>
            <person name="Nilsson E."/>
            <person name="Simone D."/>
            <person name="Lopez-Fernandez M."/>
            <person name="Wu X."/>
            <person name="de Brujin I."/>
            <person name="Lundin D."/>
            <person name="Andersson A."/>
            <person name="Bertilsson S."/>
            <person name="Dopson M."/>
        </authorList>
    </citation>
    <scope>NUCLEOTIDE SEQUENCE</scope>
    <source>
        <strain evidence="2">MM415B04442</strain>
    </source>
</reference>
<dbReference type="AlphaFoldDB" id="A0A6M3LIF0"/>
<evidence type="ECO:0000256" key="1">
    <source>
        <dbReference type="SAM" id="Coils"/>
    </source>
</evidence>
<feature type="coiled-coil region" evidence="1">
    <location>
        <begin position="6"/>
        <end position="59"/>
    </location>
</feature>
<name>A0A6M3LIF0_9ZZZZ</name>
<sequence>MKKYEKMNAYNNIQNIRKSLKRLKKLSHSCLNVGYTVLGRELKHLYNNIEKECAEIKDNVHK</sequence>
<organism evidence="2">
    <name type="scientific">viral metagenome</name>
    <dbReference type="NCBI Taxonomy" id="1070528"/>
    <lineage>
        <taxon>unclassified sequences</taxon>
        <taxon>metagenomes</taxon>
        <taxon>organismal metagenomes</taxon>
    </lineage>
</organism>
<gene>
    <name evidence="2" type="ORF">MM415B04442_0004</name>
</gene>
<accession>A0A6M3LIF0</accession>
<dbReference type="EMBL" id="MT143102">
    <property type="protein sequence ID" value="QJA92858.1"/>
    <property type="molecule type" value="Genomic_DNA"/>
</dbReference>
<evidence type="ECO:0000313" key="2">
    <source>
        <dbReference type="EMBL" id="QJA92858.1"/>
    </source>
</evidence>
<keyword evidence="1" id="KW-0175">Coiled coil</keyword>
<protein>
    <submittedName>
        <fullName evidence="2">Uncharacterized protein</fullName>
    </submittedName>
</protein>
<proteinExistence type="predicted"/>